<dbReference type="Pfam" id="PF03466">
    <property type="entry name" value="LysR_substrate"/>
    <property type="match status" value="1"/>
</dbReference>
<organism evidence="6 7">
    <name type="scientific">Streptomyces halobius</name>
    <dbReference type="NCBI Taxonomy" id="2879846"/>
    <lineage>
        <taxon>Bacteria</taxon>
        <taxon>Bacillati</taxon>
        <taxon>Actinomycetota</taxon>
        <taxon>Actinomycetes</taxon>
        <taxon>Kitasatosporales</taxon>
        <taxon>Streptomycetaceae</taxon>
        <taxon>Streptomyces</taxon>
    </lineage>
</organism>
<evidence type="ECO:0000256" key="1">
    <source>
        <dbReference type="ARBA" id="ARBA00009437"/>
    </source>
</evidence>
<keyword evidence="7" id="KW-1185">Reference proteome</keyword>
<dbReference type="PANTHER" id="PTHR30346:SF30">
    <property type="entry name" value="SMALL NEUTRAL PROTEASE REGULATORY PROTEIN"/>
    <property type="match status" value="1"/>
</dbReference>
<dbReference type="Gene3D" id="3.40.190.10">
    <property type="entry name" value="Periplasmic binding protein-like II"/>
    <property type="match status" value="2"/>
</dbReference>
<proteinExistence type="inferred from homology"/>
<dbReference type="PANTHER" id="PTHR30346">
    <property type="entry name" value="TRANSCRIPTIONAL DUAL REGULATOR HCAR-RELATED"/>
    <property type="match status" value="1"/>
</dbReference>
<protein>
    <recommendedName>
        <fullName evidence="5">LysR substrate-binding domain-containing protein</fullName>
    </recommendedName>
</protein>
<keyword evidence="2" id="KW-0805">Transcription regulation</keyword>
<keyword evidence="4" id="KW-0804">Transcription</keyword>
<keyword evidence="3" id="KW-0238">DNA-binding</keyword>
<feature type="domain" description="LysR substrate-binding" evidence="5">
    <location>
        <begin position="13"/>
        <end position="207"/>
    </location>
</feature>
<dbReference type="SUPFAM" id="SSF53850">
    <property type="entry name" value="Periplasmic binding protein-like II"/>
    <property type="match status" value="1"/>
</dbReference>
<gene>
    <name evidence="6" type="ORF">K9S39_09870</name>
</gene>
<evidence type="ECO:0000256" key="4">
    <source>
        <dbReference type="ARBA" id="ARBA00023163"/>
    </source>
</evidence>
<dbReference type="Proteomes" id="UP000830115">
    <property type="component" value="Chromosome"/>
</dbReference>
<evidence type="ECO:0000256" key="3">
    <source>
        <dbReference type="ARBA" id="ARBA00023125"/>
    </source>
</evidence>
<dbReference type="RefSeq" id="WP_248862966.1">
    <property type="nucleotide sequence ID" value="NZ_CP086322.1"/>
</dbReference>
<evidence type="ECO:0000313" key="6">
    <source>
        <dbReference type="EMBL" id="UQA92114.1"/>
    </source>
</evidence>
<dbReference type="EMBL" id="CP086322">
    <property type="protein sequence ID" value="UQA92114.1"/>
    <property type="molecule type" value="Genomic_DNA"/>
</dbReference>
<sequence>MRACWATSALHEPLLHSLRQLPGNGQPRIVVADSSRSMAGLLRAGDVDVALRDRVSDEPAATRRASAEPGDDLVSEIVWAESPVLLALAADHPLATAPAVTMAELAEEDWISVYGPDRCHEELRRLCGAFGFTPRISHDIPVSGPRNDVIRHQRCVTLVQPMRPVGPGVVYREIADLPLLVRHAVAIRRDSHFAAQVPLLVQLLGQAYQELASGTPGRLTGRAAAMDARTAGGPRLRPSRTDR</sequence>
<accession>A0ABY4M5K9</accession>
<evidence type="ECO:0000256" key="2">
    <source>
        <dbReference type="ARBA" id="ARBA00023015"/>
    </source>
</evidence>
<evidence type="ECO:0000259" key="5">
    <source>
        <dbReference type="Pfam" id="PF03466"/>
    </source>
</evidence>
<name>A0ABY4M5K9_9ACTN</name>
<comment type="similarity">
    <text evidence="1">Belongs to the LysR transcriptional regulatory family.</text>
</comment>
<evidence type="ECO:0000313" key="7">
    <source>
        <dbReference type="Proteomes" id="UP000830115"/>
    </source>
</evidence>
<reference evidence="6" key="1">
    <citation type="submission" date="2021-10" db="EMBL/GenBank/DDBJ databases">
        <title>Streptomyces nigrumlapis sp.nov.,an antimicrobial producing actinobacterium isolated from Black Gobi rocks.</title>
        <authorList>
            <person name="Wen Y."/>
            <person name="Zhang W."/>
            <person name="Liu X.G."/>
        </authorList>
    </citation>
    <scope>NUCLEOTIDE SEQUENCE</scope>
    <source>
        <strain evidence="6">ST13-2-2</strain>
    </source>
</reference>
<dbReference type="InterPro" id="IPR005119">
    <property type="entry name" value="LysR_subst-bd"/>
</dbReference>